<keyword evidence="3" id="KW-1185">Reference proteome</keyword>
<organism evidence="2 3">
    <name type="scientific">Rangifer tarandus platyrhynchus</name>
    <name type="common">Svalbard reindeer</name>
    <dbReference type="NCBI Taxonomy" id="3082113"/>
    <lineage>
        <taxon>Eukaryota</taxon>
        <taxon>Metazoa</taxon>
        <taxon>Chordata</taxon>
        <taxon>Craniata</taxon>
        <taxon>Vertebrata</taxon>
        <taxon>Euteleostomi</taxon>
        <taxon>Mammalia</taxon>
        <taxon>Eutheria</taxon>
        <taxon>Laurasiatheria</taxon>
        <taxon>Artiodactyla</taxon>
        <taxon>Ruminantia</taxon>
        <taxon>Pecora</taxon>
        <taxon>Cervidae</taxon>
        <taxon>Odocoileinae</taxon>
        <taxon>Rangifer</taxon>
    </lineage>
</organism>
<protein>
    <submittedName>
        <fullName evidence="2">Uncharacterized protein</fullName>
    </submittedName>
</protein>
<sequence>MASVCRHPTEDLRVEDPSRHLQKRCRHRAVCPPQPRRLSVLGWDGSVGTSFFTSCEPGPVTASGGQGTLRLKEEEGALQGGPLSFSDVTSLGSFALVTTSRGPLRGKEREDRDGVWAHPATAPAPR</sequence>
<accession>A0ABN8Z6B1</accession>
<dbReference type="Proteomes" id="UP001176941">
    <property type="component" value="Chromosome 28"/>
</dbReference>
<dbReference type="EMBL" id="OX459964">
    <property type="protein sequence ID" value="CAI9168965.1"/>
    <property type="molecule type" value="Genomic_DNA"/>
</dbReference>
<name>A0ABN8Z6B1_RANTA</name>
<evidence type="ECO:0000313" key="2">
    <source>
        <dbReference type="EMBL" id="CAI9168965.1"/>
    </source>
</evidence>
<evidence type="ECO:0000256" key="1">
    <source>
        <dbReference type="SAM" id="MobiDB-lite"/>
    </source>
</evidence>
<evidence type="ECO:0000313" key="3">
    <source>
        <dbReference type="Proteomes" id="UP001176941"/>
    </source>
</evidence>
<feature type="compositionally biased region" description="Basic and acidic residues" evidence="1">
    <location>
        <begin position="105"/>
        <end position="115"/>
    </location>
</feature>
<proteinExistence type="predicted"/>
<gene>
    <name evidence="2" type="ORF">MRATA1EN1_LOCUS17927</name>
</gene>
<feature type="region of interest" description="Disordered" evidence="1">
    <location>
        <begin position="101"/>
        <end position="126"/>
    </location>
</feature>
<reference evidence="2" key="1">
    <citation type="submission" date="2023-04" db="EMBL/GenBank/DDBJ databases">
        <authorList>
            <consortium name="ELIXIR-Norway"/>
        </authorList>
    </citation>
    <scope>NUCLEOTIDE SEQUENCE [LARGE SCALE GENOMIC DNA]</scope>
</reference>